<evidence type="ECO:0000256" key="1">
    <source>
        <dbReference type="SAM" id="MobiDB-lite"/>
    </source>
</evidence>
<feature type="region of interest" description="Disordered" evidence="1">
    <location>
        <begin position="50"/>
        <end position="69"/>
    </location>
</feature>
<evidence type="ECO:0000313" key="2">
    <source>
        <dbReference type="EMBL" id="QHV64227.1"/>
    </source>
</evidence>
<reference evidence="2" key="1">
    <citation type="submission" date="2018-05" db="EMBL/GenBank/DDBJ databases">
        <title>Complete genome sequnece of Akkermansia muciniphila EB-AMDK-40.</title>
        <authorList>
            <person name="Nam Y.-D."/>
            <person name="Chung W.-H."/>
            <person name="Park Y.S."/>
            <person name="Kang J."/>
        </authorList>
    </citation>
    <scope>NUCLEOTIDE SEQUENCE</scope>
    <source>
        <strain evidence="2">EB-AMDK-40</strain>
    </source>
</reference>
<protein>
    <submittedName>
        <fullName evidence="2">Uncharacterized protein</fullName>
    </submittedName>
</protein>
<sequence>MREIINTASIIAGDLPQAEVDGLKVRPVSLSSMAMLELLNNACLTQLRRRQDATAPQEDPTAPAEDQPEKYSMYALAEFVWIHAAPKEEVVRLVAGGGFDDAAAIRRAVLSFADQVGFASLGEIVAGMTQEMNAIMSAQTEGIKDPDGAPSKN</sequence>
<name>A0AAE6W395_9BACT</name>
<dbReference type="AlphaFoldDB" id="A0AAE6W395"/>
<proteinExistence type="predicted"/>
<accession>A0AAE6W395</accession>
<dbReference type="Proteomes" id="UP000642553">
    <property type="component" value="Chromosome"/>
</dbReference>
<organism evidence="2 3">
    <name type="scientific">Akkermansia massiliensis</name>
    <dbReference type="NCBI Taxonomy" id="2927224"/>
    <lineage>
        <taxon>Bacteria</taxon>
        <taxon>Pseudomonadati</taxon>
        <taxon>Verrucomicrobiota</taxon>
        <taxon>Verrucomicrobiia</taxon>
        <taxon>Verrucomicrobiales</taxon>
        <taxon>Akkermansiaceae</taxon>
        <taxon>Akkermansia</taxon>
    </lineage>
</organism>
<dbReference type="EMBL" id="CP029701">
    <property type="protein sequence ID" value="QHV64227.1"/>
    <property type="molecule type" value="Genomic_DNA"/>
</dbReference>
<evidence type="ECO:0000313" key="3">
    <source>
        <dbReference type="Proteomes" id="UP000642553"/>
    </source>
</evidence>
<gene>
    <name evidence="2" type="ORF">DMI76_13040</name>
</gene>
<dbReference type="RefSeq" id="WP_102721452.1">
    <property type="nucleotide sequence ID" value="NZ_CP029701.1"/>
</dbReference>